<evidence type="ECO:0000313" key="4">
    <source>
        <dbReference type="Proteomes" id="UP000541058"/>
    </source>
</evidence>
<dbReference type="InterPro" id="IPR050270">
    <property type="entry name" value="DegV_domain_contain"/>
</dbReference>
<dbReference type="PANTHER" id="PTHR33434:SF2">
    <property type="entry name" value="FATTY ACID-BINDING PROTEIN TM_1468"/>
    <property type="match status" value="1"/>
</dbReference>
<sequence>MSTIIITDSTSYINPKLTSKYDVRIASLYVNFKHEEFKETDIKNEKFYSKMEKEGIPTSSQPPVGMIYSMMEEELRKGNDIIGVFLSSKFSGTYQSAQMVAAELLEKYPDRKVAILDSRSNSMQLGFAALTAAKLARNNVDFEEIVKATENNIERSRFLFIPETLKYLEKGGRIGKAGALLGSVLKITPILTVEKGMTEVYKNVRTKKRALDTMIAKMMEDHQAYNVQEIAIHHIDREDEAIALKERIQELINVNVFISSIGPVIGLHVGPGAIGIVYYTA</sequence>
<dbReference type="PROSITE" id="PS51482">
    <property type="entry name" value="DEGV"/>
    <property type="match status" value="1"/>
</dbReference>
<dbReference type="AlphaFoldDB" id="A0A7X8GZ71"/>
<accession>A0A7X8GZ71</accession>
<dbReference type="NCBIfam" id="TIGR00762">
    <property type="entry name" value="DegV"/>
    <property type="match status" value="1"/>
</dbReference>
<evidence type="ECO:0000256" key="2">
    <source>
        <dbReference type="ARBA" id="ARBA00023121"/>
    </source>
</evidence>
<comment type="caution">
    <text evidence="3">The sequence shown here is derived from an EMBL/GenBank/DDBJ whole genome shotgun (WGS) entry which is preliminary data.</text>
</comment>
<dbReference type="GO" id="GO:0008289">
    <property type="term" value="F:lipid binding"/>
    <property type="evidence" value="ECO:0007669"/>
    <property type="project" value="UniProtKB-KW"/>
</dbReference>
<gene>
    <name evidence="3" type="ORF">GX355_01450</name>
</gene>
<dbReference type="InterPro" id="IPR043168">
    <property type="entry name" value="DegV_C"/>
</dbReference>
<dbReference type="Gene3D" id="3.30.1180.10">
    <property type="match status" value="1"/>
</dbReference>
<dbReference type="InterPro" id="IPR003797">
    <property type="entry name" value="DegV"/>
</dbReference>
<dbReference type="Proteomes" id="UP000541058">
    <property type="component" value="Unassembled WGS sequence"/>
</dbReference>
<evidence type="ECO:0000313" key="3">
    <source>
        <dbReference type="EMBL" id="NLJ17504.1"/>
    </source>
</evidence>
<comment type="function">
    <text evidence="1">May bind long-chain fatty acids, such as palmitate, and may play a role in lipid transport or fatty acid metabolism.</text>
</comment>
<dbReference type="PANTHER" id="PTHR33434">
    <property type="entry name" value="DEGV DOMAIN-CONTAINING PROTEIN DR_1986-RELATED"/>
    <property type="match status" value="1"/>
</dbReference>
<dbReference type="SUPFAM" id="SSF82549">
    <property type="entry name" value="DAK1/DegV-like"/>
    <property type="match status" value="1"/>
</dbReference>
<keyword evidence="2" id="KW-0446">Lipid-binding</keyword>
<reference evidence="3 4" key="1">
    <citation type="journal article" date="2020" name="Biotechnol. Biofuels">
        <title>New insights from the biogas microbiome by comprehensive genome-resolved metagenomics of nearly 1600 species originating from multiple anaerobic digesters.</title>
        <authorList>
            <person name="Campanaro S."/>
            <person name="Treu L."/>
            <person name="Rodriguez-R L.M."/>
            <person name="Kovalovszki A."/>
            <person name="Ziels R.M."/>
            <person name="Maus I."/>
            <person name="Zhu X."/>
            <person name="Kougias P.G."/>
            <person name="Basile A."/>
            <person name="Luo G."/>
            <person name="Schluter A."/>
            <person name="Konstantinidis K.T."/>
            <person name="Angelidaki I."/>
        </authorList>
    </citation>
    <scope>NUCLEOTIDE SEQUENCE [LARGE SCALE GENOMIC DNA]</scope>
    <source>
        <strain evidence="3">AS23ysBPME_34</strain>
    </source>
</reference>
<dbReference type="Pfam" id="PF02645">
    <property type="entry name" value="DegV"/>
    <property type="match status" value="1"/>
</dbReference>
<organism evidence="3 4">
    <name type="scientific">Globicatella sulfidifaciens</name>
    <dbReference type="NCBI Taxonomy" id="136093"/>
    <lineage>
        <taxon>Bacteria</taxon>
        <taxon>Bacillati</taxon>
        <taxon>Bacillota</taxon>
        <taxon>Bacilli</taxon>
        <taxon>Lactobacillales</taxon>
        <taxon>Aerococcaceae</taxon>
        <taxon>Globicatella</taxon>
    </lineage>
</organism>
<dbReference type="EMBL" id="JAAYSM010000042">
    <property type="protein sequence ID" value="NLJ17504.1"/>
    <property type="molecule type" value="Genomic_DNA"/>
</dbReference>
<evidence type="ECO:0000256" key="1">
    <source>
        <dbReference type="ARBA" id="ARBA00003238"/>
    </source>
</evidence>
<dbReference type="RefSeq" id="WP_276646091.1">
    <property type="nucleotide sequence ID" value="NZ_JAAYSM010000042.1"/>
</dbReference>
<protein>
    <submittedName>
        <fullName evidence="3">DegV family protein</fullName>
    </submittedName>
</protein>
<name>A0A7X8GZ71_9LACT</name>
<dbReference type="Gene3D" id="3.40.50.10170">
    <property type="match status" value="1"/>
</dbReference>
<proteinExistence type="predicted"/>